<protein>
    <submittedName>
        <fullName evidence="1">Uncharacterized protein</fullName>
    </submittedName>
</protein>
<dbReference type="AlphaFoldDB" id="A0AAP0IP38"/>
<name>A0AAP0IP38_9MAGN</name>
<reference evidence="1 2" key="1">
    <citation type="submission" date="2024-01" db="EMBL/GenBank/DDBJ databases">
        <title>Genome assemblies of Stephania.</title>
        <authorList>
            <person name="Yang L."/>
        </authorList>
    </citation>
    <scope>NUCLEOTIDE SEQUENCE [LARGE SCALE GENOMIC DNA]</scope>
    <source>
        <strain evidence="1">JXDWG</strain>
        <tissue evidence="1">Leaf</tissue>
    </source>
</reference>
<sequence>MKNSYHLKRFQTKKKGIVFDNNLRFMKDNRRGGVFFIHNCKKNTSVSTLGISLIPCRKYNGE</sequence>
<comment type="caution">
    <text evidence="1">The sequence shown here is derived from an EMBL/GenBank/DDBJ whole genome shotgun (WGS) entry which is preliminary data.</text>
</comment>
<proteinExistence type="predicted"/>
<evidence type="ECO:0000313" key="2">
    <source>
        <dbReference type="Proteomes" id="UP001419268"/>
    </source>
</evidence>
<organism evidence="1 2">
    <name type="scientific">Stephania cephalantha</name>
    <dbReference type="NCBI Taxonomy" id="152367"/>
    <lineage>
        <taxon>Eukaryota</taxon>
        <taxon>Viridiplantae</taxon>
        <taxon>Streptophyta</taxon>
        <taxon>Embryophyta</taxon>
        <taxon>Tracheophyta</taxon>
        <taxon>Spermatophyta</taxon>
        <taxon>Magnoliopsida</taxon>
        <taxon>Ranunculales</taxon>
        <taxon>Menispermaceae</taxon>
        <taxon>Menispermoideae</taxon>
        <taxon>Cissampelideae</taxon>
        <taxon>Stephania</taxon>
    </lineage>
</organism>
<gene>
    <name evidence="1" type="ORF">Scep_017221</name>
</gene>
<evidence type="ECO:0000313" key="1">
    <source>
        <dbReference type="EMBL" id="KAK9119128.1"/>
    </source>
</evidence>
<keyword evidence="2" id="KW-1185">Reference proteome</keyword>
<dbReference type="Proteomes" id="UP001419268">
    <property type="component" value="Unassembled WGS sequence"/>
</dbReference>
<accession>A0AAP0IP38</accession>
<dbReference type="EMBL" id="JBBNAG010000007">
    <property type="protein sequence ID" value="KAK9119128.1"/>
    <property type="molecule type" value="Genomic_DNA"/>
</dbReference>